<accession>A0A0D2RF74</accession>
<evidence type="ECO:0000313" key="2">
    <source>
        <dbReference type="EMBL" id="KJB28271.1"/>
    </source>
</evidence>
<evidence type="ECO:0000313" key="4">
    <source>
        <dbReference type="Proteomes" id="UP000032304"/>
    </source>
</evidence>
<proteinExistence type="predicted"/>
<dbReference type="Gramene" id="KJB28271">
    <property type="protein sequence ID" value="KJB28271"/>
    <property type="gene ID" value="B456_005G039400"/>
</dbReference>
<reference evidence="2 4" key="1">
    <citation type="journal article" date="2012" name="Nature">
        <title>Repeated polyploidization of Gossypium genomes and the evolution of spinnable cotton fibres.</title>
        <authorList>
            <person name="Paterson A.H."/>
            <person name="Wendel J.F."/>
            <person name="Gundlach H."/>
            <person name="Guo H."/>
            <person name="Jenkins J."/>
            <person name="Jin D."/>
            <person name="Llewellyn D."/>
            <person name="Showmaker K.C."/>
            <person name="Shu S."/>
            <person name="Udall J."/>
            <person name="Yoo M.J."/>
            <person name="Byers R."/>
            <person name="Chen W."/>
            <person name="Doron-Faigenboim A."/>
            <person name="Duke M.V."/>
            <person name="Gong L."/>
            <person name="Grimwood J."/>
            <person name="Grover C."/>
            <person name="Grupp K."/>
            <person name="Hu G."/>
            <person name="Lee T.H."/>
            <person name="Li J."/>
            <person name="Lin L."/>
            <person name="Liu T."/>
            <person name="Marler B.S."/>
            <person name="Page J.T."/>
            <person name="Roberts A.W."/>
            <person name="Romanel E."/>
            <person name="Sanders W.S."/>
            <person name="Szadkowski E."/>
            <person name="Tan X."/>
            <person name="Tang H."/>
            <person name="Xu C."/>
            <person name="Wang J."/>
            <person name="Wang Z."/>
            <person name="Zhang D."/>
            <person name="Zhang L."/>
            <person name="Ashrafi H."/>
            <person name="Bedon F."/>
            <person name="Bowers J.E."/>
            <person name="Brubaker C.L."/>
            <person name="Chee P.W."/>
            <person name="Das S."/>
            <person name="Gingle A.R."/>
            <person name="Haigler C.H."/>
            <person name="Harker D."/>
            <person name="Hoffmann L.V."/>
            <person name="Hovav R."/>
            <person name="Jones D.C."/>
            <person name="Lemke C."/>
            <person name="Mansoor S."/>
            <person name="ur Rahman M."/>
            <person name="Rainville L.N."/>
            <person name="Rambani A."/>
            <person name="Reddy U.K."/>
            <person name="Rong J.K."/>
            <person name="Saranga Y."/>
            <person name="Scheffler B.E."/>
            <person name="Scheffler J.A."/>
            <person name="Stelly D.M."/>
            <person name="Triplett B.A."/>
            <person name="Van Deynze A."/>
            <person name="Vaslin M.F."/>
            <person name="Waghmare V.N."/>
            <person name="Walford S.A."/>
            <person name="Wright R.J."/>
            <person name="Zaki E.A."/>
            <person name="Zhang T."/>
            <person name="Dennis E.S."/>
            <person name="Mayer K.F."/>
            <person name="Peterson D.G."/>
            <person name="Rokhsar D.S."/>
            <person name="Wang X."/>
            <person name="Schmutz J."/>
        </authorList>
    </citation>
    <scope>NUCLEOTIDE SEQUENCE [LARGE SCALE GENOMIC DNA]</scope>
</reference>
<protein>
    <submittedName>
        <fullName evidence="2">Uncharacterized protein</fullName>
    </submittedName>
</protein>
<evidence type="ECO:0000256" key="1">
    <source>
        <dbReference type="SAM" id="SignalP"/>
    </source>
</evidence>
<evidence type="ECO:0000313" key="5">
    <source>
        <dbReference type="Proteomes" id="UP000593578"/>
    </source>
</evidence>
<dbReference type="EMBL" id="CM001744">
    <property type="protein sequence ID" value="KJB28271.1"/>
    <property type="molecule type" value="Genomic_DNA"/>
</dbReference>
<feature type="signal peptide" evidence="1">
    <location>
        <begin position="1"/>
        <end position="24"/>
    </location>
</feature>
<dbReference type="OMA" id="GGNPCCK"/>
<sequence length="66" mass="6875">MALTQAKIVLLFIAMMVLISSAAAAVAPQDFIIKPSNLGRKLLATYYSTPSVYAGRNGGGGNPCCK</sequence>
<evidence type="ECO:0000313" key="3">
    <source>
        <dbReference type="EMBL" id="MBA0585228.1"/>
    </source>
</evidence>
<name>A0A0D2RF74_GOSRA</name>
<reference evidence="3 5" key="2">
    <citation type="journal article" date="2019" name="Genome Biol. Evol.">
        <title>Insights into the evolution of the New World diploid cottons (Gossypium, subgenus Houzingenia) based on genome sequencing.</title>
        <authorList>
            <person name="Grover C.E."/>
            <person name="Arick M.A. 2nd"/>
            <person name="Thrash A."/>
            <person name="Conover J.L."/>
            <person name="Sanders W.S."/>
            <person name="Peterson D.G."/>
            <person name="Frelichowski J.E."/>
            <person name="Scheffler J.A."/>
            <person name="Scheffler B.E."/>
            <person name="Wendel J.F."/>
        </authorList>
    </citation>
    <scope>NUCLEOTIDE SEQUENCE [LARGE SCALE GENOMIC DNA]</scope>
    <source>
        <strain evidence="3">8</strain>
        <tissue evidence="3">Leaf</tissue>
    </source>
</reference>
<dbReference type="Proteomes" id="UP000032304">
    <property type="component" value="Chromosome 5"/>
</dbReference>
<dbReference type="AlphaFoldDB" id="A0A0D2RF74"/>
<reference evidence="3" key="3">
    <citation type="submission" date="2020-04" db="EMBL/GenBank/DDBJ databases">
        <authorList>
            <person name="Grover C.E."/>
            <person name="Arick M.A. II"/>
            <person name="Thrash A."/>
            <person name="Conover J.L."/>
            <person name="Sanders W.S."/>
            <person name="Peterson D.G."/>
            <person name="Scheffler J.A."/>
            <person name="Scheffler B.E."/>
            <person name="Wendel J.F."/>
        </authorList>
    </citation>
    <scope>NUCLEOTIDE SEQUENCE</scope>
    <source>
        <strain evidence="3">8</strain>
        <tissue evidence="3">Leaf</tissue>
    </source>
</reference>
<keyword evidence="1" id="KW-0732">Signal</keyword>
<keyword evidence="4" id="KW-1185">Reference proteome</keyword>
<gene>
    <name evidence="2" type="ORF">B456_005G039400</name>
    <name evidence="3" type="ORF">Gorai_016012</name>
</gene>
<dbReference type="Proteomes" id="UP000593578">
    <property type="component" value="Unassembled WGS sequence"/>
</dbReference>
<organism evidence="2 4">
    <name type="scientific">Gossypium raimondii</name>
    <name type="common">Peruvian cotton</name>
    <name type="synonym">Gossypium klotzschianum subsp. raimondii</name>
    <dbReference type="NCBI Taxonomy" id="29730"/>
    <lineage>
        <taxon>Eukaryota</taxon>
        <taxon>Viridiplantae</taxon>
        <taxon>Streptophyta</taxon>
        <taxon>Embryophyta</taxon>
        <taxon>Tracheophyta</taxon>
        <taxon>Spermatophyta</taxon>
        <taxon>Magnoliopsida</taxon>
        <taxon>eudicotyledons</taxon>
        <taxon>Gunneridae</taxon>
        <taxon>Pentapetalae</taxon>
        <taxon>rosids</taxon>
        <taxon>malvids</taxon>
        <taxon>Malvales</taxon>
        <taxon>Malvaceae</taxon>
        <taxon>Malvoideae</taxon>
        <taxon>Gossypium</taxon>
    </lineage>
</organism>
<dbReference type="EMBL" id="JABEZZ010000005">
    <property type="protein sequence ID" value="MBA0585228.1"/>
    <property type="molecule type" value="Genomic_DNA"/>
</dbReference>
<feature type="chain" id="PRO_5035989289" evidence="1">
    <location>
        <begin position="25"/>
        <end position="66"/>
    </location>
</feature>